<sequence>MNPVLYLDFDGILHPADVRVTPEEPLHPRVYVRGKPTDEPLFRYVSLLELLLYPYPDLRIVLATSWVRAFGYERALKQLSPSLQERVIGAATFPAPTQFGTISIDAEERGLNRWIALDDDQRGWPEDRRHQLVAPTNPYLALVEPGVTATLAIMLETLCAGVPLDEVTNVARPTSTVERLFALPNVTEAEVIRALEEDAKVEEILRQARARRDDVV</sequence>
<protein>
    <submittedName>
        <fullName evidence="1">Uncharacterized protein</fullName>
    </submittedName>
</protein>
<evidence type="ECO:0000313" key="1">
    <source>
        <dbReference type="EMBL" id="QSX94616.1"/>
    </source>
</evidence>
<name>A0AAJ4MPC6_9BURK</name>
<proteinExistence type="predicted"/>
<dbReference type="Proteomes" id="UP000662821">
    <property type="component" value="Chromosome"/>
</dbReference>
<reference evidence="1 2" key="1">
    <citation type="submission" date="2021-03" db="EMBL/GenBank/DDBJ databases">
        <title>Draft genome sequence of Janthinobacterium sp. strain PLB02 isolated from infected primmorphs (Lubomirskia baicalensis).</title>
        <authorList>
            <person name="Chernogor L.I."/>
            <person name="Belikov S.I."/>
            <person name="Petrushin I.S."/>
        </authorList>
    </citation>
    <scope>NUCLEOTIDE SEQUENCE [LARGE SCALE GENOMIC DNA]</scope>
    <source>
        <strain evidence="1 2">PLB02</strain>
    </source>
</reference>
<gene>
    <name evidence="1" type="ORF">J3P46_18020</name>
</gene>
<dbReference type="EMBL" id="CP071520">
    <property type="protein sequence ID" value="QSX94616.1"/>
    <property type="molecule type" value="Genomic_DNA"/>
</dbReference>
<accession>A0AAJ4MPC6</accession>
<dbReference type="RefSeq" id="WP_151096141.1">
    <property type="nucleotide sequence ID" value="NZ_CP071520.1"/>
</dbReference>
<organism evidence="1 2">
    <name type="scientific">Janthinobacterium lividum</name>
    <dbReference type="NCBI Taxonomy" id="29581"/>
    <lineage>
        <taxon>Bacteria</taxon>
        <taxon>Pseudomonadati</taxon>
        <taxon>Pseudomonadota</taxon>
        <taxon>Betaproteobacteria</taxon>
        <taxon>Burkholderiales</taxon>
        <taxon>Oxalobacteraceae</taxon>
        <taxon>Janthinobacterium</taxon>
    </lineage>
</organism>
<evidence type="ECO:0000313" key="2">
    <source>
        <dbReference type="Proteomes" id="UP000662821"/>
    </source>
</evidence>
<dbReference type="AlphaFoldDB" id="A0AAJ4MPC6"/>
<dbReference type="Pfam" id="PF18143">
    <property type="entry name" value="HAD_SAK_2"/>
    <property type="match status" value="1"/>
</dbReference>